<protein>
    <recommendedName>
        <fullName evidence="3">DUF4919 domain-containing protein</fullName>
    </recommendedName>
</protein>
<dbReference type="STRING" id="659014.SAMN04487996_11326"/>
<dbReference type="Proteomes" id="UP000198748">
    <property type="component" value="Unassembled WGS sequence"/>
</dbReference>
<sequence length="228" mass="25943">MLRFRLFTVLLFIAQLSFGQQLDLLKIKAAVTDSSNAYYYPKLLAEFLQEPDYYSGEKGTYLYYGYLFSSQYKSILYGKEVDKFDKYLDSKRYPKAIEAGEKLLENNAVNLGLLMKMTHCYKEAGKLKEADNARKRVGVLMRAIRDNGDKPYRVTSVGDEYIVMAAEGLTAIARGPGSMSEESGKIPRTEVQGIKGMVDSWEVKDERTNEKKAAFFEVLYNTSSFKIP</sequence>
<dbReference type="RefSeq" id="WP_090154374.1">
    <property type="nucleotide sequence ID" value="NZ_FNAN01000013.1"/>
</dbReference>
<reference evidence="2" key="1">
    <citation type="submission" date="2016-10" db="EMBL/GenBank/DDBJ databases">
        <authorList>
            <person name="Varghese N."/>
            <person name="Submissions S."/>
        </authorList>
    </citation>
    <scope>NUCLEOTIDE SEQUENCE [LARGE SCALE GENOMIC DNA]</scope>
    <source>
        <strain evidence="2">DSM 25329</strain>
    </source>
</reference>
<keyword evidence="2" id="KW-1185">Reference proteome</keyword>
<dbReference type="InterPro" id="IPR032578">
    <property type="entry name" value="DUF4919"/>
</dbReference>
<accession>A0A1G7PLG4</accession>
<dbReference type="EMBL" id="FNAN01000013">
    <property type="protein sequence ID" value="SDF86210.1"/>
    <property type="molecule type" value="Genomic_DNA"/>
</dbReference>
<evidence type="ECO:0000313" key="1">
    <source>
        <dbReference type="EMBL" id="SDF86210.1"/>
    </source>
</evidence>
<proteinExistence type="predicted"/>
<dbReference type="Pfam" id="PF16266">
    <property type="entry name" value="DUF4919"/>
    <property type="match status" value="1"/>
</dbReference>
<dbReference type="AlphaFoldDB" id="A0A1G7PLG4"/>
<evidence type="ECO:0000313" key="2">
    <source>
        <dbReference type="Proteomes" id="UP000198748"/>
    </source>
</evidence>
<gene>
    <name evidence="1" type="ORF">SAMN04487996_11326</name>
</gene>
<name>A0A1G7PLG4_9BACT</name>
<organism evidence="1 2">
    <name type="scientific">Dyadobacter soli</name>
    <dbReference type="NCBI Taxonomy" id="659014"/>
    <lineage>
        <taxon>Bacteria</taxon>
        <taxon>Pseudomonadati</taxon>
        <taxon>Bacteroidota</taxon>
        <taxon>Cytophagia</taxon>
        <taxon>Cytophagales</taxon>
        <taxon>Spirosomataceae</taxon>
        <taxon>Dyadobacter</taxon>
    </lineage>
</organism>
<evidence type="ECO:0008006" key="3">
    <source>
        <dbReference type="Google" id="ProtNLM"/>
    </source>
</evidence>
<dbReference type="OrthoDB" id="1245262at2"/>